<accession>A0ABW0KE35</accession>
<evidence type="ECO:0000313" key="4">
    <source>
        <dbReference type="Proteomes" id="UP001596044"/>
    </source>
</evidence>
<feature type="domain" description="Chorismate mutase" evidence="2">
    <location>
        <begin position="1"/>
        <end position="91"/>
    </location>
</feature>
<name>A0ABW0KE35_9BACL</name>
<dbReference type="Pfam" id="PF01817">
    <property type="entry name" value="CM_2"/>
    <property type="match status" value="1"/>
</dbReference>
<dbReference type="EC" id="5.4.99.5" evidence="3"/>
<protein>
    <submittedName>
        <fullName evidence="3">Chorismate mutase</fullName>
        <ecNumber evidence="3">5.4.99.5</ecNumber>
    </submittedName>
</protein>
<dbReference type="EMBL" id="JBHSMJ010000029">
    <property type="protein sequence ID" value="MFC5450817.1"/>
    <property type="molecule type" value="Genomic_DNA"/>
</dbReference>
<evidence type="ECO:0000256" key="1">
    <source>
        <dbReference type="ARBA" id="ARBA00023235"/>
    </source>
</evidence>
<organism evidence="3 4">
    <name type="scientific">Paenibacillus aestuarii</name>
    <dbReference type="NCBI Taxonomy" id="516965"/>
    <lineage>
        <taxon>Bacteria</taxon>
        <taxon>Bacillati</taxon>
        <taxon>Bacillota</taxon>
        <taxon>Bacilli</taxon>
        <taxon>Bacillales</taxon>
        <taxon>Paenibacillaceae</taxon>
        <taxon>Paenibacillus</taxon>
    </lineage>
</organism>
<dbReference type="GO" id="GO:0004106">
    <property type="term" value="F:chorismate mutase activity"/>
    <property type="evidence" value="ECO:0007669"/>
    <property type="project" value="UniProtKB-EC"/>
</dbReference>
<gene>
    <name evidence="3" type="ORF">ACFPOG_21410</name>
</gene>
<dbReference type="SMART" id="SM00830">
    <property type="entry name" value="CM_2"/>
    <property type="match status" value="1"/>
</dbReference>
<keyword evidence="1 3" id="KW-0413">Isomerase</keyword>
<dbReference type="Proteomes" id="UP001596044">
    <property type="component" value="Unassembled WGS sequence"/>
</dbReference>
<dbReference type="InterPro" id="IPR002701">
    <property type="entry name" value="CM_II_prokaryot"/>
</dbReference>
<dbReference type="RefSeq" id="WP_270878902.1">
    <property type="nucleotide sequence ID" value="NZ_JAQFVF010000022.1"/>
</dbReference>
<dbReference type="InterPro" id="IPR036979">
    <property type="entry name" value="CM_dom_sf"/>
</dbReference>
<dbReference type="PROSITE" id="PS51168">
    <property type="entry name" value="CHORISMATE_MUT_2"/>
    <property type="match status" value="1"/>
</dbReference>
<evidence type="ECO:0000313" key="3">
    <source>
        <dbReference type="EMBL" id="MFC5450817.1"/>
    </source>
</evidence>
<dbReference type="PANTHER" id="PTHR38041:SF1">
    <property type="entry name" value="CHORISMATE MUTASE"/>
    <property type="match status" value="1"/>
</dbReference>
<proteinExistence type="predicted"/>
<dbReference type="InterPro" id="IPR036263">
    <property type="entry name" value="Chorismate_II_sf"/>
</dbReference>
<sequence length="92" mass="11145">MSHRELNELRAQVDEINVKLLELLNERARIVEKIGEYKRSAGMLDVYDPKRERESFEYLTRRNQGPFDDEMIKNIFKQIFDESSELQKRQRI</sequence>
<keyword evidence="4" id="KW-1185">Reference proteome</keyword>
<comment type="caution">
    <text evidence="3">The sequence shown here is derived from an EMBL/GenBank/DDBJ whole genome shotgun (WGS) entry which is preliminary data.</text>
</comment>
<dbReference type="InterPro" id="IPR051331">
    <property type="entry name" value="Chorismate_mutase-related"/>
</dbReference>
<dbReference type="SUPFAM" id="SSF48600">
    <property type="entry name" value="Chorismate mutase II"/>
    <property type="match status" value="1"/>
</dbReference>
<dbReference type="PANTHER" id="PTHR38041">
    <property type="entry name" value="CHORISMATE MUTASE"/>
    <property type="match status" value="1"/>
</dbReference>
<evidence type="ECO:0000259" key="2">
    <source>
        <dbReference type="PROSITE" id="PS51168"/>
    </source>
</evidence>
<dbReference type="Gene3D" id="1.20.59.10">
    <property type="entry name" value="Chorismate mutase"/>
    <property type="match status" value="1"/>
</dbReference>
<reference evidence="4" key="1">
    <citation type="journal article" date="2019" name="Int. J. Syst. Evol. Microbiol.">
        <title>The Global Catalogue of Microorganisms (GCM) 10K type strain sequencing project: providing services to taxonomists for standard genome sequencing and annotation.</title>
        <authorList>
            <consortium name="The Broad Institute Genomics Platform"/>
            <consortium name="The Broad Institute Genome Sequencing Center for Infectious Disease"/>
            <person name="Wu L."/>
            <person name="Ma J."/>
        </authorList>
    </citation>
    <scope>NUCLEOTIDE SEQUENCE [LARGE SCALE GENOMIC DNA]</scope>
    <source>
        <strain evidence="4">KACC 11904</strain>
    </source>
</reference>